<dbReference type="Proteomes" id="UP001219309">
    <property type="component" value="Chromosome"/>
</dbReference>
<keyword evidence="1" id="KW-0812">Transmembrane</keyword>
<feature type="transmembrane region" description="Helical" evidence="1">
    <location>
        <begin position="12"/>
        <end position="37"/>
    </location>
</feature>
<reference evidence="2 3" key="1">
    <citation type="submission" date="2022-10" db="EMBL/GenBank/DDBJ databases">
        <title>Dissemination of Carbapenem-producing Enterobacteriaceae in the natural water sources, Central Thailand.</title>
        <authorList>
            <person name="Songsaeng W."/>
            <person name="Prapasarakul N."/>
            <person name="Am-In N."/>
            <person name="Wongsurawat T."/>
            <person name="Sirichokchatchawan W."/>
        </authorList>
    </citation>
    <scope>NUCLEOTIDE SEQUENCE [LARGE SCALE GENOMIC DNA]</scope>
    <source>
        <strain evidence="2 3">WS12-3</strain>
    </source>
</reference>
<name>A0ABY8DYJ4_9ENTR</name>
<organism evidence="2 3">
    <name type="scientific">Enterobacter quasiroggenkampii</name>
    <dbReference type="NCBI Taxonomy" id="2497436"/>
    <lineage>
        <taxon>Bacteria</taxon>
        <taxon>Pseudomonadati</taxon>
        <taxon>Pseudomonadota</taxon>
        <taxon>Gammaproteobacteria</taxon>
        <taxon>Enterobacterales</taxon>
        <taxon>Enterobacteriaceae</taxon>
        <taxon>Enterobacter</taxon>
    </lineage>
</organism>
<keyword evidence="1" id="KW-0472">Membrane</keyword>
<sequence>MMHLIKRFFRRIFFSLISMYGPSLLTLLFAVVFFQLFPDGPIWPVPIFFIFVIVILSLYEIVNLKR</sequence>
<evidence type="ECO:0000256" key="1">
    <source>
        <dbReference type="SAM" id="Phobius"/>
    </source>
</evidence>
<evidence type="ECO:0000313" key="3">
    <source>
        <dbReference type="Proteomes" id="UP001219309"/>
    </source>
</evidence>
<protein>
    <submittedName>
        <fullName evidence="2">Uncharacterized protein</fullName>
    </submittedName>
</protein>
<gene>
    <name evidence="2" type="ORF">OM418_11490</name>
</gene>
<keyword evidence="1" id="KW-1133">Transmembrane helix</keyword>
<proteinExistence type="predicted"/>
<feature type="transmembrane region" description="Helical" evidence="1">
    <location>
        <begin position="43"/>
        <end position="62"/>
    </location>
</feature>
<dbReference type="EMBL" id="CP110533">
    <property type="protein sequence ID" value="WFC80698.1"/>
    <property type="molecule type" value="Genomic_DNA"/>
</dbReference>
<evidence type="ECO:0000313" key="2">
    <source>
        <dbReference type="EMBL" id="WFC80698.1"/>
    </source>
</evidence>
<accession>A0ABY8DYJ4</accession>
<keyword evidence="3" id="KW-1185">Reference proteome</keyword>